<protein>
    <submittedName>
        <fullName evidence="3">Short-chain alcohol dehydrogenase</fullName>
    </submittedName>
</protein>
<dbReference type="Gene3D" id="3.40.50.720">
    <property type="entry name" value="NAD(P)-binding Rossmann-like Domain"/>
    <property type="match status" value="1"/>
</dbReference>
<keyword evidence="1" id="KW-0560">Oxidoreductase</keyword>
<organism evidence="3 4">
    <name type="scientific">Paraburkholderia dioscoreae</name>
    <dbReference type="NCBI Taxonomy" id="2604047"/>
    <lineage>
        <taxon>Bacteria</taxon>
        <taxon>Pseudomonadati</taxon>
        <taxon>Pseudomonadota</taxon>
        <taxon>Betaproteobacteria</taxon>
        <taxon>Burkholderiales</taxon>
        <taxon>Burkholderiaceae</taxon>
        <taxon>Paraburkholderia</taxon>
    </lineage>
</organism>
<dbReference type="PROSITE" id="PS00061">
    <property type="entry name" value="ADH_SHORT"/>
    <property type="match status" value="1"/>
</dbReference>
<dbReference type="EMBL" id="LR699553">
    <property type="protein sequence ID" value="VVD26699.1"/>
    <property type="molecule type" value="Genomic_DNA"/>
</dbReference>
<dbReference type="PRINTS" id="PR00081">
    <property type="entry name" value="GDHRDH"/>
</dbReference>
<gene>
    <name evidence="3" type="ORF">PDMSB3_0237</name>
</gene>
<dbReference type="InterPro" id="IPR036291">
    <property type="entry name" value="NAD(P)-bd_dom_sf"/>
</dbReference>
<dbReference type="Pfam" id="PF00106">
    <property type="entry name" value="adh_short"/>
    <property type="match status" value="1"/>
</dbReference>
<name>A0A5Q4Z795_9BURK</name>
<dbReference type="GO" id="GO:0016491">
    <property type="term" value="F:oxidoreductase activity"/>
    <property type="evidence" value="ECO:0007669"/>
    <property type="project" value="UniProtKB-KW"/>
</dbReference>
<dbReference type="CDD" id="cd05327">
    <property type="entry name" value="retinol-DH_like_SDR_c_like"/>
    <property type="match status" value="1"/>
</dbReference>
<dbReference type="InterPro" id="IPR002347">
    <property type="entry name" value="SDR_fam"/>
</dbReference>
<dbReference type="PANTHER" id="PTHR43157:SF64">
    <property type="entry name" value="RETINOL DEHYDROGENASE 14"/>
    <property type="match status" value="1"/>
</dbReference>
<accession>A0A5Q4Z795</accession>
<dbReference type="PANTHER" id="PTHR43157">
    <property type="entry name" value="PHOSPHATIDYLINOSITOL-GLYCAN BIOSYNTHESIS CLASS F PROTEIN-RELATED"/>
    <property type="match status" value="1"/>
</dbReference>
<dbReference type="Proteomes" id="UP000325811">
    <property type="component" value="Chromosome I"/>
</dbReference>
<keyword evidence="4" id="KW-1185">Reference proteome</keyword>
<proteinExistence type="inferred from homology"/>
<sequence length="317" mass="33678">MANWTTADIPRQTGRLAVITGATGGLGFETALALAGAGANVVLTGRNEQKAQAALAAIRGRYPAAQISYAHLDLASLASVRGFAEQFAEGHAALDLLINNAGVMMPPTRQTTADGFELQFGTNYLGHFALTERLLPLLRAGREPRVVNLSSLAHKTRAAIHFDDLQWQRSYKPWPAYAQSKLAMLMFALELQRRSDANGWGLLSNAAHPGYARTDLIANGPGADTVLQMLNRVTFEPLASQSAADGALPTLFAATAPEARPAGYYGPSGFFELKGPPGDAQIAPHAQDKAVAARLWAVSEALTNARWPGAIVEHATS</sequence>
<dbReference type="SUPFAM" id="SSF51735">
    <property type="entry name" value="NAD(P)-binding Rossmann-fold domains"/>
    <property type="match status" value="1"/>
</dbReference>
<evidence type="ECO:0000256" key="1">
    <source>
        <dbReference type="ARBA" id="ARBA00023002"/>
    </source>
</evidence>
<dbReference type="NCBIfam" id="NF004513">
    <property type="entry name" value="PRK05854.1"/>
    <property type="match status" value="1"/>
</dbReference>
<evidence type="ECO:0000313" key="4">
    <source>
        <dbReference type="Proteomes" id="UP000325811"/>
    </source>
</evidence>
<comment type="similarity">
    <text evidence="2">Belongs to the short-chain dehydrogenases/reductases (SDR) family.</text>
</comment>
<reference evidence="3 4" key="1">
    <citation type="submission" date="2019-08" db="EMBL/GenBank/DDBJ databases">
        <authorList>
            <person name="Herpell B J."/>
        </authorList>
    </citation>
    <scope>NUCLEOTIDE SEQUENCE [LARGE SCALE GENOMIC DNA]</scope>
    <source>
        <strain evidence="4">Msb3</strain>
    </source>
</reference>
<dbReference type="InterPro" id="IPR020904">
    <property type="entry name" value="Sc_DH/Rdtase_CS"/>
</dbReference>
<dbReference type="NCBIfam" id="NF004846">
    <property type="entry name" value="PRK06197.1"/>
    <property type="match status" value="1"/>
</dbReference>
<evidence type="ECO:0000256" key="2">
    <source>
        <dbReference type="RuleBase" id="RU000363"/>
    </source>
</evidence>
<dbReference type="KEGG" id="pdio:PDMSB3_0237"/>
<dbReference type="AlphaFoldDB" id="A0A5Q4Z795"/>
<dbReference type="PRINTS" id="PR00080">
    <property type="entry name" value="SDRFAMILY"/>
</dbReference>
<evidence type="ECO:0000313" key="3">
    <source>
        <dbReference type="EMBL" id="VVD26699.1"/>
    </source>
</evidence>
<dbReference type="RefSeq" id="WP_007179593.1">
    <property type="nucleotide sequence ID" value="NZ_LR699553.1"/>
</dbReference>
<dbReference type="FunFam" id="3.40.50.720:FF:000399">
    <property type="entry name" value="Probable oxidoreductase"/>
    <property type="match status" value="1"/>
</dbReference>